<dbReference type="EC" id="2.6.1.9" evidence="3"/>
<reference evidence="10 11" key="1">
    <citation type="submission" date="2019-01" db="EMBL/GenBank/DDBJ databases">
        <title>Genome sequence of Salinicola endophyticus REST5.</title>
        <authorList>
            <person name="Nascimento F.X."/>
        </authorList>
    </citation>
    <scope>NUCLEOTIDE SEQUENCE [LARGE SCALE GENOMIC DNA]</scope>
    <source>
        <strain evidence="10 11">REST5</strain>
    </source>
</reference>
<keyword evidence="11" id="KW-1185">Reference proteome</keyword>
<evidence type="ECO:0000256" key="2">
    <source>
        <dbReference type="ARBA" id="ARBA00005011"/>
    </source>
</evidence>
<evidence type="ECO:0000256" key="4">
    <source>
        <dbReference type="ARBA" id="ARBA00022576"/>
    </source>
</evidence>
<name>A0ABY8FDW2_9GAMM</name>
<dbReference type="Pfam" id="PF00155">
    <property type="entry name" value="Aminotran_1_2"/>
    <property type="match status" value="1"/>
</dbReference>
<comment type="pathway">
    <text evidence="2">Amino-acid biosynthesis; L-histidine biosynthesis; L-histidine from 5-phospho-alpha-D-ribose 1-diphosphate: step 7/9.</text>
</comment>
<keyword evidence="4 10" id="KW-0032">Aminotransferase</keyword>
<evidence type="ECO:0000256" key="8">
    <source>
        <dbReference type="SAM" id="MobiDB-lite"/>
    </source>
</evidence>
<feature type="compositionally biased region" description="Basic and acidic residues" evidence="8">
    <location>
        <begin position="1"/>
        <end position="12"/>
    </location>
</feature>
<dbReference type="EMBL" id="CP035631">
    <property type="protein sequence ID" value="WFF41008.1"/>
    <property type="molecule type" value="Genomic_DNA"/>
</dbReference>
<dbReference type="PANTHER" id="PTHR42885:SF2">
    <property type="entry name" value="HISTIDINOL-PHOSPHATE AMINOTRANSFERASE"/>
    <property type="match status" value="1"/>
</dbReference>
<evidence type="ECO:0000256" key="1">
    <source>
        <dbReference type="ARBA" id="ARBA00001933"/>
    </source>
</evidence>
<evidence type="ECO:0000256" key="5">
    <source>
        <dbReference type="ARBA" id="ARBA00022679"/>
    </source>
</evidence>
<protein>
    <recommendedName>
        <fullName evidence="3">histidinol-phosphate transaminase</fullName>
        <ecNumber evidence="3">2.6.1.9</ecNumber>
    </recommendedName>
</protein>
<comment type="catalytic activity">
    <reaction evidence="7">
        <text>L-histidinol phosphate + 2-oxoglutarate = 3-(imidazol-4-yl)-2-oxopropyl phosphate + L-glutamate</text>
        <dbReference type="Rhea" id="RHEA:23744"/>
        <dbReference type="ChEBI" id="CHEBI:16810"/>
        <dbReference type="ChEBI" id="CHEBI:29985"/>
        <dbReference type="ChEBI" id="CHEBI:57766"/>
        <dbReference type="ChEBI" id="CHEBI:57980"/>
        <dbReference type="EC" id="2.6.1.9"/>
    </reaction>
</comment>
<organism evidence="10 11">
    <name type="scientific">Salinicola endophyticus</name>
    <dbReference type="NCBI Taxonomy" id="1949083"/>
    <lineage>
        <taxon>Bacteria</taxon>
        <taxon>Pseudomonadati</taxon>
        <taxon>Pseudomonadota</taxon>
        <taxon>Gammaproteobacteria</taxon>
        <taxon>Oceanospirillales</taxon>
        <taxon>Halomonadaceae</taxon>
        <taxon>Salinicola</taxon>
    </lineage>
</organism>
<dbReference type="RefSeq" id="WP_282235902.1">
    <property type="nucleotide sequence ID" value="NZ_CP035631.1"/>
</dbReference>
<feature type="domain" description="Aminotransferase class I/classII large" evidence="9">
    <location>
        <begin position="75"/>
        <end position="361"/>
    </location>
</feature>
<evidence type="ECO:0000313" key="11">
    <source>
        <dbReference type="Proteomes" id="UP001321526"/>
    </source>
</evidence>
<dbReference type="SUPFAM" id="SSF53383">
    <property type="entry name" value="PLP-dependent transferases"/>
    <property type="match status" value="1"/>
</dbReference>
<evidence type="ECO:0000256" key="6">
    <source>
        <dbReference type="ARBA" id="ARBA00022898"/>
    </source>
</evidence>
<feature type="region of interest" description="Disordered" evidence="8">
    <location>
        <begin position="1"/>
        <end position="20"/>
    </location>
</feature>
<evidence type="ECO:0000259" key="9">
    <source>
        <dbReference type="Pfam" id="PF00155"/>
    </source>
</evidence>
<dbReference type="InterPro" id="IPR015422">
    <property type="entry name" value="PyrdxlP-dep_Trfase_small"/>
</dbReference>
<dbReference type="Gene3D" id="3.90.1150.10">
    <property type="entry name" value="Aspartate Aminotransferase, domain 1"/>
    <property type="match status" value="1"/>
</dbReference>
<dbReference type="Proteomes" id="UP001321526">
    <property type="component" value="Chromosome"/>
</dbReference>
<dbReference type="InterPro" id="IPR004839">
    <property type="entry name" value="Aminotransferase_I/II_large"/>
</dbReference>
<sequence length="377" mass="40278">MSRFARHLDTQDGPHNPFPGLPALERRLGHALPHRIGSNEGLDMPHRALSARFGPELAALARTYGDAEAWSLRTCLGQALDLPRDALLVDAGADSLMALTLRALCDSGPCDSGPCQTGSPVITSAGTYPTWSYFVRGHGCREIEVDYASATGHLAPDLDALAAAAVREGARVVYLANPDNPSGHLHRDADVLALRDALPDDCTLVLDEAYHDFRDDAWAPAASAVWPGVIRLRTFSKAHGLAGLRVGYAIAPPETLAVMMKVRIHYAVSSLALAAAETLLTNPEETRAHVAAVIQRREALSSWLAAQGAEVLPSATNFVAVRLDSAERAAAVHRRLLDEGTLIHRPAHPALGHLLRISALEDALVPGRLDGIAEALR</sequence>
<dbReference type="PANTHER" id="PTHR42885">
    <property type="entry name" value="HISTIDINOL-PHOSPHATE AMINOTRANSFERASE-RELATED"/>
    <property type="match status" value="1"/>
</dbReference>
<accession>A0ABY8FDW2</accession>
<proteinExistence type="predicted"/>
<comment type="cofactor">
    <cofactor evidence="1">
        <name>pyridoxal 5'-phosphate</name>
        <dbReference type="ChEBI" id="CHEBI:597326"/>
    </cofactor>
</comment>
<keyword evidence="6" id="KW-0663">Pyridoxal phosphate</keyword>
<gene>
    <name evidence="10" type="ORF">EVC62_05555</name>
</gene>
<evidence type="ECO:0000313" key="10">
    <source>
        <dbReference type="EMBL" id="WFF41008.1"/>
    </source>
</evidence>
<keyword evidence="5" id="KW-0808">Transferase</keyword>
<dbReference type="InterPro" id="IPR015421">
    <property type="entry name" value="PyrdxlP-dep_Trfase_major"/>
</dbReference>
<evidence type="ECO:0000256" key="3">
    <source>
        <dbReference type="ARBA" id="ARBA00012748"/>
    </source>
</evidence>
<dbReference type="Gene3D" id="3.40.640.10">
    <property type="entry name" value="Type I PLP-dependent aspartate aminotransferase-like (Major domain)"/>
    <property type="match status" value="1"/>
</dbReference>
<dbReference type="CDD" id="cd00609">
    <property type="entry name" value="AAT_like"/>
    <property type="match status" value="1"/>
</dbReference>
<dbReference type="InterPro" id="IPR015424">
    <property type="entry name" value="PyrdxlP-dep_Trfase"/>
</dbReference>
<evidence type="ECO:0000256" key="7">
    <source>
        <dbReference type="ARBA" id="ARBA00047481"/>
    </source>
</evidence>
<dbReference type="GO" id="GO:0008483">
    <property type="term" value="F:transaminase activity"/>
    <property type="evidence" value="ECO:0007669"/>
    <property type="project" value="UniProtKB-KW"/>
</dbReference>